<proteinExistence type="predicted"/>
<accession>A0A0E9QJA2</accession>
<sequence>MTQLTQNNSHNVPGMFCQCYKFATASQQYCENVSAGKSFPMKNVKQIAPHH</sequence>
<name>A0A0E9QJA2_ANGAN</name>
<organism evidence="1">
    <name type="scientific">Anguilla anguilla</name>
    <name type="common">European freshwater eel</name>
    <name type="synonym">Muraena anguilla</name>
    <dbReference type="NCBI Taxonomy" id="7936"/>
    <lineage>
        <taxon>Eukaryota</taxon>
        <taxon>Metazoa</taxon>
        <taxon>Chordata</taxon>
        <taxon>Craniata</taxon>
        <taxon>Vertebrata</taxon>
        <taxon>Euteleostomi</taxon>
        <taxon>Actinopterygii</taxon>
        <taxon>Neopterygii</taxon>
        <taxon>Teleostei</taxon>
        <taxon>Anguilliformes</taxon>
        <taxon>Anguillidae</taxon>
        <taxon>Anguilla</taxon>
    </lineage>
</organism>
<dbReference type="EMBL" id="GBXM01091738">
    <property type="protein sequence ID" value="JAH16839.1"/>
    <property type="molecule type" value="Transcribed_RNA"/>
</dbReference>
<reference evidence="1" key="2">
    <citation type="journal article" date="2015" name="Fish Shellfish Immunol.">
        <title>Early steps in the European eel (Anguilla anguilla)-Vibrio vulnificus interaction in the gills: Role of the RtxA13 toxin.</title>
        <authorList>
            <person name="Callol A."/>
            <person name="Pajuelo D."/>
            <person name="Ebbesson L."/>
            <person name="Teles M."/>
            <person name="MacKenzie S."/>
            <person name="Amaro C."/>
        </authorList>
    </citation>
    <scope>NUCLEOTIDE SEQUENCE</scope>
</reference>
<dbReference type="AlphaFoldDB" id="A0A0E9QJA2"/>
<evidence type="ECO:0000313" key="1">
    <source>
        <dbReference type="EMBL" id="JAH16839.1"/>
    </source>
</evidence>
<protein>
    <submittedName>
        <fullName evidence="1">Uncharacterized protein</fullName>
    </submittedName>
</protein>
<reference evidence="1" key="1">
    <citation type="submission" date="2014-11" db="EMBL/GenBank/DDBJ databases">
        <authorList>
            <person name="Amaro Gonzalez C."/>
        </authorList>
    </citation>
    <scope>NUCLEOTIDE SEQUENCE</scope>
</reference>